<name>A0A2T4Z5X2_9HYPH</name>
<proteinExistence type="inferred from homology"/>
<dbReference type="Gene3D" id="3.40.190.150">
    <property type="entry name" value="Bordetella uptake gene, domain 1"/>
    <property type="match status" value="1"/>
</dbReference>
<evidence type="ECO:0000313" key="4">
    <source>
        <dbReference type="Proteomes" id="UP000241808"/>
    </source>
</evidence>
<dbReference type="EMBL" id="PZZL01000004">
    <property type="protein sequence ID" value="PTM57287.1"/>
    <property type="molecule type" value="Genomic_DNA"/>
</dbReference>
<sequence length="328" mass="33910">MIVISRRGLLAAGSAAALAVPAAPGLVRAQTATGTVRIVVPFPPGGSADALARLAQPLLERGLGQTVIIENRPGAGGSVGANAVAKAAPDGLTWLFVFDTHAVNPSLLPSMPFDSQKDLDPVMLIGTAPMVVATHPQQPFRSLADIIQSGKDRAGGVPYGTIGNGSLGHLAMTLLAKRAGTNFAHIPYRGGGPLINDAIGGHVPIAIGSVALLATHLQAGTLRPLAQTGAQRATALANVPTVAESGFPGFEADAWWGVFAPAGTPAPVVQRFHAALTAAFRDPAAEKQLTETQQVKLMTTGPAEFRAFFESQMRIWGEVVRDNQIKPS</sequence>
<dbReference type="PANTHER" id="PTHR42928:SF5">
    <property type="entry name" value="BLR1237 PROTEIN"/>
    <property type="match status" value="1"/>
</dbReference>
<reference evidence="3 4" key="1">
    <citation type="submission" date="2018-04" db="EMBL/GenBank/DDBJ databases">
        <title>Genomic Encyclopedia of Archaeal and Bacterial Type Strains, Phase II (KMG-II): from individual species to whole genera.</title>
        <authorList>
            <person name="Goeker M."/>
        </authorList>
    </citation>
    <scope>NUCLEOTIDE SEQUENCE [LARGE SCALE GENOMIC DNA]</scope>
    <source>
        <strain evidence="3 4">DSM 25521</strain>
    </source>
</reference>
<protein>
    <submittedName>
        <fullName evidence="3">Tripartite-type tricarboxylate transporter receptor subunit TctC</fullName>
    </submittedName>
</protein>
<dbReference type="Proteomes" id="UP000241808">
    <property type="component" value="Unassembled WGS sequence"/>
</dbReference>
<dbReference type="InterPro" id="IPR006311">
    <property type="entry name" value="TAT_signal"/>
</dbReference>
<dbReference type="PANTHER" id="PTHR42928">
    <property type="entry name" value="TRICARBOXYLATE-BINDING PROTEIN"/>
    <property type="match status" value="1"/>
</dbReference>
<feature type="signal peptide" evidence="2">
    <location>
        <begin position="1"/>
        <end position="19"/>
    </location>
</feature>
<organism evidence="3 4">
    <name type="scientific">Phreatobacter oligotrophus</name>
    <dbReference type="NCBI Taxonomy" id="1122261"/>
    <lineage>
        <taxon>Bacteria</taxon>
        <taxon>Pseudomonadati</taxon>
        <taxon>Pseudomonadota</taxon>
        <taxon>Alphaproteobacteria</taxon>
        <taxon>Hyphomicrobiales</taxon>
        <taxon>Phreatobacteraceae</taxon>
        <taxon>Phreatobacter</taxon>
    </lineage>
</organism>
<comment type="caution">
    <text evidence="3">The sequence shown here is derived from an EMBL/GenBank/DDBJ whole genome shotgun (WGS) entry which is preliminary data.</text>
</comment>
<dbReference type="CDD" id="cd13578">
    <property type="entry name" value="PBP2_Bug27"/>
    <property type="match status" value="1"/>
</dbReference>
<gene>
    <name evidence="3" type="ORF">C8P69_104338</name>
</gene>
<dbReference type="Pfam" id="PF03401">
    <property type="entry name" value="TctC"/>
    <property type="match status" value="1"/>
</dbReference>
<feature type="chain" id="PRO_5015623624" evidence="2">
    <location>
        <begin position="20"/>
        <end position="328"/>
    </location>
</feature>
<evidence type="ECO:0000256" key="1">
    <source>
        <dbReference type="ARBA" id="ARBA00006987"/>
    </source>
</evidence>
<keyword evidence="4" id="KW-1185">Reference proteome</keyword>
<evidence type="ECO:0000256" key="2">
    <source>
        <dbReference type="SAM" id="SignalP"/>
    </source>
</evidence>
<dbReference type="PIRSF" id="PIRSF017082">
    <property type="entry name" value="YflP"/>
    <property type="match status" value="1"/>
</dbReference>
<keyword evidence="3" id="KW-0675">Receptor</keyword>
<comment type="similarity">
    <text evidence="1">Belongs to the UPF0065 (bug) family.</text>
</comment>
<accession>A0A2T4Z5X2</accession>
<dbReference type="AlphaFoldDB" id="A0A2T4Z5X2"/>
<dbReference type="RefSeq" id="WP_245901998.1">
    <property type="nucleotide sequence ID" value="NZ_PZZL01000004.1"/>
</dbReference>
<dbReference type="Gene3D" id="3.40.190.10">
    <property type="entry name" value="Periplasmic binding protein-like II"/>
    <property type="match status" value="1"/>
</dbReference>
<evidence type="ECO:0000313" key="3">
    <source>
        <dbReference type="EMBL" id="PTM57287.1"/>
    </source>
</evidence>
<dbReference type="InterPro" id="IPR005064">
    <property type="entry name" value="BUG"/>
</dbReference>
<keyword evidence="2" id="KW-0732">Signal</keyword>
<dbReference type="SUPFAM" id="SSF53850">
    <property type="entry name" value="Periplasmic binding protein-like II"/>
    <property type="match status" value="1"/>
</dbReference>
<dbReference type="PROSITE" id="PS51318">
    <property type="entry name" value="TAT"/>
    <property type="match status" value="1"/>
</dbReference>
<dbReference type="InterPro" id="IPR042100">
    <property type="entry name" value="Bug_dom1"/>
</dbReference>